<evidence type="ECO:0000256" key="2">
    <source>
        <dbReference type="SAM" id="Phobius"/>
    </source>
</evidence>
<evidence type="ECO:0000256" key="1">
    <source>
        <dbReference type="SAM" id="MobiDB-lite"/>
    </source>
</evidence>
<dbReference type="Proteomes" id="UP000265618">
    <property type="component" value="Unassembled WGS sequence"/>
</dbReference>
<keyword evidence="2" id="KW-0472">Membrane</keyword>
<organism evidence="3 4">
    <name type="scientific">Kipferlia bialata</name>
    <dbReference type="NCBI Taxonomy" id="797122"/>
    <lineage>
        <taxon>Eukaryota</taxon>
        <taxon>Metamonada</taxon>
        <taxon>Carpediemonas-like organisms</taxon>
        <taxon>Kipferlia</taxon>
    </lineage>
</organism>
<keyword evidence="4" id="KW-1185">Reference proteome</keyword>
<sequence>MHARDASSHIRSVSEAWGFGILELSVERRQSVLSQMARKTVIIRDDREREVARHVSSISLHLELVTSFIVLCMVPVLVFAVHLDQFQIMVFAIAAAIVYSQSCSSCVRMVPDVYPLTAALSRVSGVVGYLSAPEPGVSAKVRERERREIKGIVSTPGSVGIVVKRVPLVQSCMGKECTPSRPVSFVARPGAYTVLFIERPAPTESEVIVMSSAAPTSPTVAASPLSVSPSTPSTRPSRKGRKRAAPAVTYAVSEVTIVPRILGILAGAPIDSTPEGSLIAAQRERSNSVYQSPVPRLPSSAILQSPTFNGTPLMSVAPSPMSVSLLNGPSPSGRASSKLSSKDGSGGSTLGTVSIGGVDSSVLSGLSGVERMSLMAVAPTVTLFPATTLRAFVDPVGYMTNTQLYACLSPFPALLDIALNGKDRLDTVLRPRDMLQREAERERERETAEREDHNHDHETLSDGPEFIIDHTLDLDGLGGITSTYAILKSLPLARGVVMQSKIAVVEDFASVTEKNQGGTGESKEREDVASIASLLRSNFSAAGRTVLVVTDRPEYLKCADYVYRVGPDMTLQAADDVMQ</sequence>
<dbReference type="AlphaFoldDB" id="A0A9K3D2Z9"/>
<keyword evidence="2" id="KW-0812">Transmembrane</keyword>
<feature type="transmembrane region" description="Helical" evidence="2">
    <location>
        <begin position="58"/>
        <end position="79"/>
    </location>
</feature>
<evidence type="ECO:0000313" key="4">
    <source>
        <dbReference type="Proteomes" id="UP000265618"/>
    </source>
</evidence>
<feature type="compositionally biased region" description="Low complexity" evidence="1">
    <location>
        <begin position="217"/>
        <end position="235"/>
    </location>
</feature>
<proteinExistence type="predicted"/>
<dbReference type="EMBL" id="BDIP01003449">
    <property type="protein sequence ID" value="GIQ87722.1"/>
    <property type="molecule type" value="Genomic_DNA"/>
</dbReference>
<feature type="compositionally biased region" description="Basic and acidic residues" evidence="1">
    <location>
        <begin position="436"/>
        <end position="460"/>
    </location>
</feature>
<feature type="region of interest" description="Disordered" evidence="1">
    <location>
        <begin position="324"/>
        <end position="352"/>
    </location>
</feature>
<gene>
    <name evidence="3" type="ORF">KIPB_009819</name>
</gene>
<feature type="compositionally biased region" description="Polar residues" evidence="1">
    <location>
        <begin position="324"/>
        <end position="335"/>
    </location>
</feature>
<evidence type="ECO:0000313" key="3">
    <source>
        <dbReference type="EMBL" id="GIQ87722.1"/>
    </source>
</evidence>
<accession>A0A9K3D2Z9</accession>
<comment type="caution">
    <text evidence="3">The sequence shown here is derived from an EMBL/GenBank/DDBJ whole genome shotgun (WGS) entry which is preliminary data.</text>
</comment>
<name>A0A9K3D2Z9_9EUKA</name>
<feature type="region of interest" description="Disordered" evidence="1">
    <location>
        <begin position="217"/>
        <end position="245"/>
    </location>
</feature>
<reference evidence="3 4" key="1">
    <citation type="journal article" date="2018" name="PLoS ONE">
        <title>The draft genome of Kipferlia bialata reveals reductive genome evolution in fornicate parasites.</title>
        <authorList>
            <person name="Tanifuji G."/>
            <person name="Takabayashi S."/>
            <person name="Kume K."/>
            <person name="Takagi M."/>
            <person name="Nakayama T."/>
            <person name="Kamikawa R."/>
            <person name="Inagaki Y."/>
            <person name="Hashimoto T."/>
        </authorList>
    </citation>
    <scope>NUCLEOTIDE SEQUENCE [LARGE SCALE GENOMIC DNA]</scope>
    <source>
        <strain evidence="3">NY0173</strain>
    </source>
</reference>
<feature type="region of interest" description="Disordered" evidence="1">
    <location>
        <begin position="436"/>
        <end position="462"/>
    </location>
</feature>
<protein>
    <submittedName>
        <fullName evidence="3">Uncharacterized protein</fullName>
    </submittedName>
</protein>
<keyword evidence="2" id="KW-1133">Transmembrane helix</keyword>